<reference evidence="3 4" key="1">
    <citation type="submission" date="2024-10" db="EMBL/GenBank/DDBJ databases">
        <title>The Natural Products Discovery Center: Release of the First 8490 Sequenced Strains for Exploring Actinobacteria Biosynthetic Diversity.</title>
        <authorList>
            <person name="Kalkreuter E."/>
            <person name="Kautsar S.A."/>
            <person name="Yang D."/>
            <person name="Bader C.D."/>
            <person name="Teijaro C.N."/>
            <person name="Fluegel L."/>
            <person name="Davis C.M."/>
            <person name="Simpson J.R."/>
            <person name="Lauterbach L."/>
            <person name="Steele A.D."/>
            <person name="Gui C."/>
            <person name="Meng S."/>
            <person name="Li G."/>
            <person name="Viehrig K."/>
            <person name="Ye F."/>
            <person name="Su P."/>
            <person name="Kiefer A.F."/>
            <person name="Nichols A."/>
            <person name="Cepeda A.J."/>
            <person name="Yan W."/>
            <person name="Fan B."/>
            <person name="Jiang Y."/>
            <person name="Adhikari A."/>
            <person name="Zheng C.-J."/>
            <person name="Schuster L."/>
            <person name="Cowan T.M."/>
            <person name="Smanski M.J."/>
            <person name="Chevrette M.G."/>
            <person name="De Carvalho L.P.S."/>
            <person name="Shen B."/>
        </authorList>
    </citation>
    <scope>NUCLEOTIDE SEQUENCE [LARGE SCALE GENOMIC DNA]</scope>
    <source>
        <strain evidence="3 4">NPDC049639</strain>
    </source>
</reference>
<dbReference type="PANTHER" id="PTHR43252:SF6">
    <property type="entry name" value="NEGATIVE TRANSCRIPTION REGULATOR PADR"/>
    <property type="match status" value="1"/>
</dbReference>
<sequence>MSIRQSLLTLLVEGDRHGYQLRQDFEARTAGTWPVNIGQVYTTLNRLVRDGLAVEVGKRDDGSVVYRVTDAGRDEVTRWWRTPVDRSTPARDEMAIKLALALTAPGVDVAAVIQVQRSEVLTALQAWTREKAALADPPRDGELARLLVLDNLIFSAEAEIRWLDHCEQRLATTTTGAPRR</sequence>
<evidence type="ECO:0000259" key="1">
    <source>
        <dbReference type="Pfam" id="PF03551"/>
    </source>
</evidence>
<dbReference type="InterPro" id="IPR018309">
    <property type="entry name" value="Tscrpt_reg_PadR_C"/>
</dbReference>
<dbReference type="EMBL" id="JBITLV010000001">
    <property type="protein sequence ID" value="MFI7585790.1"/>
    <property type="molecule type" value="Genomic_DNA"/>
</dbReference>
<dbReference type="SUPFAM" id="SSF46785">
    <property type="entry name" value="Winged helix' DNA-binding domain"/>
    <property type="match status" value="1"/>
</dbReference>
<evidence type="ECO:0000313" key="4">
    <source>
        <dbReference type="Proteomes" id="UP001612915"/>
    </source>
</evidence>
<dbReference type="InterPro" id="IPR036388">
    <property type="entry name" value="WH-like_DNA-bd_sf"/>
</dbReference>
<accession>A0ABW8AHE9</accession>
<dbReference type="RefSeq" id="WP_398274280.1">
    <property type="nucleotide sequence ID" value="NZ_JBITLV010000001.1"/>
</dbReference>
<gene>
    <name evidence="3" type="ORF">ACIB24_01800</name>
</gene>
<organism evidence="3 4">
    <name type="scientific">Spongisporangium articulatum</name>
    <dbReference type="NCBI Taxonomy" id="3362603"/>
    <lineage>
        <taxon>Bacteria</taxon>
        <taxon>Bacillati</taxon>
        <taxon>Actinomycetota</taxon>
        <taxon>Actinomycetes</taxon>
        <taxon>Kineosporiales</taxon>
        <taxon>Kineosporiaceae</taxon>
        <taxon>Spongisporangium</taxon>
    </lineage>
</organism>
<evidence type="ECO:0000313" key="3">
    <source>
        <dbReference type="EMBL" id="MFI7585790.1"/>
    </source>
</evidence>
<protein>
    <submittedName>
        <fullName evidence="3">PadR family transcriptional regulator</fullName>
    </submittedName>
</protein>
<proteinExistence type="predicted"/>
<keyword evidence="4" id="KW-1185">Reference proteome</keyword>
<dbReference type="Pfam" id="PF03551">
    <property type="entry name" value="PadR"/>
    <property type="match status" value="1"/>
</dbReference>
<dbReference type="PANTHER" id="PTHR43252">
    <property type="entry name" value="TRANSCRIPTIONAL REGULATOR YQJI"/>
    <property type="match status" value="1"/>
</dbReference>
<evidence type="ECO:0000259" key="2">
    <source>
        <dbReference type="Pfam" id="PF10400"/>
    </source>
</evidence>
<dbReference type="Proteomes" id="UP001612915">
    <property type="component" value="Unassembled WGS sequence"/>
</dbReference>
<dbReference type="Gene3D" id="1.10.10.10">
    <property type="entry name" value="Winged helix-like DNA-binding domain superfamily/Winged helix DNA-binding domain"/>
    <property type="match status" value="1"/>
</dbReference>
<feature type="domain" description="Transcription regulator PadR N-terminal" evidence="1">
    <location>
        <begin position="7"/>
        <end position="77"/>
    </location>
</feature>
<feature type="domain" description="Transcription regulator PadR C-terminal" evidence="2">
    <location>
        <begin position="91"/>
        <end position="170"/>
    </location>
</feature>
<comment type="caution">
    <text evidence="3">The sequence shown here is derived from an EMBL/GenBank/DDBJ whole genome shotgun (WGS) entry which is preliminary data.</text>
</comment>
<dbReference type="Pfam" id="PF10400">
    <property type="entry name" value="Vir_act_alpha_C"/>
    <property type="match status" value="1"/>
</dbReference>
<dbReference type="InterPro" id="IPR036390">
    <property type="entry name" value="WH_DNA-bd_sf"/>
</dbReference>
<dbReference type="InterPro" id="IPR005149">
    <property type="entry name" value="Tscrpt_reg_PadR_N"/>
</dbReference>
<name>A0ABW8AHE9_9ACTN</name>